<accession>A0A1F7UN39</accession>
<sequence>MVIHPSFVVRTASIAPGVKRPESHTLTFVPGDRILWDQRTLRLYYEQRKGNFRGVLTLHGTMRTENRPHVEMELPGPTTQAQARTLVCTIAALQGKSVDEAMDHGMIVWQFNEPSSTSQPPR</sequence>
<dbReference type="STRING" id="1802399.A3E39_02580"/>
<evidence type="ECO:0000313" key="1">
    <source>
        <dbReference type="EMBL" id="OGL79107.1"/>
    </source>
</evidence>
<name>A0A1F7UN39_9BACT</name>
<dbReference type="AlphaFoldDB" id="A0A1F7UN39"/>
<organism evidence="1 2">
    <name type="scientific">Candidatus Uhrbacteria bacterium RIFCSPHIGHO2_12_FULL_60_25</name>
    <dbReference type="NCBI Taxonomy" id="1802399"/>
    <lineage>
        <taxon>Bacteria</taxon>
        <taxon>Candidatus Uhriibacteriota</taxon>
    </lineage>
</organism>
<dbReference type="EMBL" id="MGEH01000018">
    <property type="protein sequence ID" value="OGL79107.1"/>
    <property type="molecule type" value="Genomic_DNA"/>
</dbReference>
<reference evidence="1 2" key="1">
    <citation type="journal article" date="2016" name="Nat. Commun.">
        <title>Thousands of microbial genomes shed light on interconnected biogeochemical processes in an aquifer system.</title>
        <authorList>
            <person name="Anantharaman K."/>
            <person name="Brown C.T."/>
            <person name="Hug L.A."/>
            <person name="Sharon I."/>
            <person name="Castelle C.J."/>
            <person name="Probst A.J."/>
            <person name="Thomas B.C."/>
            <person name="Singh A."/>
            <person name="Wilkins M.J."/>
            <person name="Karaoz U."/>
            <person name="Brodie E.L."/>
            <person name="Williams K.H."/>
            <person name="Hubbard S.S."/>
            <person name="Banfield J.F."/>
        </authorList>
    </citation>
    <scope>NUCLEOTIDE SEQUENCE [LARGE SCALE GENOMIC DNA]</scope>
</reference>
<comment type="caution">
    <text evidence="1">The sequence shown here is derived from an EMBL/GenBank/DDBJ whole genome shotgun (WGS) entry which is preliminary data.</text>
</comment>
<dbReference type="Proteomes" id="UP000176603">
    <property type="component" value="Unassembled WGS sequence"/>
</dbReference>
<evidence type="ECO:0000313" key="2">
    <source>
        <dbReference type="Proteomes" id="UP000176603"/>
    </source>
</evidence>
<gene>
    <name evidence="1" type="ORF">A3E39_02580</name>
</gene>
<protein>
    <submittedName>
        <fullName evidence="1">Uncharacterized protein</fullName>
    </submittedName>
</protein>
<proteinExistence type="predicted"/>